<reference evidence="8 10" key="2">
    <citation type="submission" date="2019-08" db="EMBL/GenBank/DDBJ databases">
        <authorList>
            <person name="Dong K."/>
        </authorList>
    </citation>
    <scope>NUCLEOTIDE SEQUENCE [LARGE SCALE GENOMIC DNA]</scope>
    <source>
        <strain evidence="8 10">K-1</strain>
    </source>
</reference>
<feature type="compositionally biased region" description="Basic residues" evidence="5">
    <location>
        <begin position="10"/>
        <end position="24"/>
    </location>
</feature>
<dbReference type="GO" id="GO:0032993">
    <property type="term" value="C:protein-DNA complex"/>
    <property type="evidence" value="ECO:0007669"/>
    <property type="project" value="TreeGrafter"/>
</dbReference>
<proteinExistence type="inferred from homology"/>
<dbReference type="CDD" id="cd08414">
    <property type="entry name" value="PBP2_LTTR_aromatics_like"/>
    <property type="match status" value="1"/>
</dbReference>
<organism evidence="8 10">
    <name type="scientific">Microbacterium saccharophilum</name>
    <dbReference type="NCBI Taxonomy" id="1213358"/>
    <lineage>
        <taxon>Bacteria</taxon>
        <taxon>Bacillati</taxon>
        <taxon>Actinomycetota</taxon>
        <taxon>Actinomycetes</taxon>
        <taxon>Micrococcales</taxon>
        <taxon>Microbacteriaceae</taxon>
        <taxon>Microbacterium</taxon>
    </lineage>
</organism>
<evidence type="ECO:0000256" key="3">
    <source>
        <dbReference type="ARBA" id="ARBA00023125"/>
    </source>
</evidence>
<dbReference type="SUPFAM" id="SSF53850">
    <property type="entry name" value="Periplasmic binding protein-like II"/>
    <property type="match status" value="1"/>
</dbReference>
<dbReference type="GO" id="GO:0003700">
    <property type="term" value="F:DNA-binding transcription factor activity"/>
    <property type="evidence" value="ECO:0007669"/>
    <property type="project" value="TreeGrafter"/>
</dbReference>
<evidence type="ECO:0000313" key="8">
    <source>
        <dbReference type="EMBL" id="TXK15308.1"/>
    </source>
</evidence>
<dbReference type="RefSeq" id="WP_036272822.1">
    <property type="nucleotide sequence ID" value="NZ_BKAH01000002.1"/>
</dbReference>
<feature type="domain" description="LysR substrate-binding" evidence="6">
    <location>
        <begin position="46"/>
        <end position="237"/>
    </location>
</feature>
<dbReference type="Pfam" id="PF03466">
    <property type="entry name" value="LysR_substrate"/>
    <property type="match status" value="1"/>
</dbReference>
<accession>A0A5C8I924</accession>
<evidence type="ECO:0000313" key="7">
    <source>
        <dbReference type="EMBL" id="SFI57774.1"/>
    </source>
</evidence>
<dbReference type="EMBL" id="FOQZ01000003">
    <property type="protein sequence ID" value="SFI57774.1"/>
    <property type="molecule type" value="Genomic_DNA"/>
</dbReference>
<feature type="region of interest" description="Disordered" evidence="5">
    <location>
        <begin position="1"/>
        <end position="50"/>
    </location>
</feature>
<comment type="similarity">
    <text evidence="1">Belongs to the LysR transcriptional regulatory family.</text>
</comment>
<evidence type="ECO:0000313" key="9">
    <source>
        <dbReference type="Proteomes" id="UP000198702"/>
    </source>
</evidence>
<dbReference type="PANTHER" id="PTHR30346:SF0">
    <property type="entry name" value="HCA OPERON TRANSCRIPTIONAL ACTIVATOR HCAR"/>
    <property type="match status" value="1"/>
</dbReference>
<protein>
    <submittedName>
        <fullName evidence="7 8">Transcriptional regulator</fullName>
    </submittedName>
</protein>
<evidence type="ECO:0000256" key="5">
    <source>
        <dbReference type="SAM" id="MobiDB-lite"/>
    </source>
</evidence>
<dbReference type="AlphaFoldDB" id="A0A5C8I924"/>
<evidence type="ECO:0000313" key="10">
    <source>
        <dbReference type="Proteomes" id="UP000321949"/>
    </source>
</evidence>
<comment type="caution">
    <text evidence="8">The sequence shown here is derived from an EMBL/GenBank/DDBJ whole genome shotgun (WGS) entry which is preliminary data.</text>
</comment>
<dbReference type="Proteomes" id="UP000198702">
    <property type="component" value="Unassembled WGS sequence"/>
</dbReference>
<evidence type="ECO:0000256" key="1">
    <source>
        <dbReference type="ARBA" id="ARBA00009437"/>
    </source>
</evidence>
<keyword evidence="3 7" id="KW-0238">DNA-binding</keyword>
<dbReference type="GO" id="GO:0003677">
    <property type="term" value="F:DNA binding"/>
    <property type="evidence" value="ECO:0007669"/>
    <property type="project" value="UniProtKB-KW"/>
</dbReference>
<dbReference type="Gene3D" id="3.40.190.10">
    <property type="entry name" value="Periplasmic binding protein-like II"/>
    <property type="match status" value="2"/>
</dbReference>
<gene>
    <name evidence="8" type="ORF">FVP74_02620</name>
    <name evidence="7" type="ORF">SAMN04487751_2209</name>
</gene>
<dbReference type="OrthoDB" id="3388207at2"/>
<evidence type="ECO:0000256" key="2">
    <source>
        <dbReference type="ARBA" id="ARBA00023015"/>
    </source>
</evidence>
<evidence type="ECO:0000256" key="4">
    <source>
        <dbReference type="ARBA" id="ARBA00023163"/>
    </source>
</evidence>
<reference evidence="7 9" key="1">
    <citation type="submission" date="2016-10" db="EMBL/GenBank/DDBJ databases">
        <authorList>
            <person name="Varghese N."/>
            <person name="Submissions S."/>
        </authorList>
    </citation>
    <scope>NUCLEOTIDE SEQUENCE [LARGE SCALE GENOMIC DNA]</scope>
    <source>
        <strain evidence="7 9">UNC380MFSha3.1</strain>
    </source>
</reference>
<name>A0A5C8I924_9MICO</name>
<keyword evidence="10" id="KW-1185">Reference proteome</keyword>
<evidence type="ECO:0000259" key="6">
    <source>
        <dbReference type="Pfam" id="PF03466"/>
    </source>
</evidence>
<dbReference type="PANTHER" id="PTHR30346">
    <property type="entry name" value="TRANSCRIPTIONAL DUAL REGULATOR HCAR-RELATED"/>
    <property type="match status" value="1"/>
</dbReference>
<keyword evidence="2" id="KW-0805">Transcription regulation</keyword>
<keyword evidence="4" id="KW-0804">Transcription</keyword>
<dbReference type="EMBL" id="VRSX01000001">
    <property type="protein sequence ID" value="TXK15308.1"/>
    <property type="molecule type" value="Genomic_DNA"/>
</dbReference>
<dbReference type="Proteomes" id="UP000321949">
    <property type="component" value="Unassembled WGS sequence"/>
</dbReference>
<sequence>MAAGGGSQRGRGRPARPGAVRRKSPQGAPRPVKTPKKPEPVEATSLPAGPLRLGTIPGATVGSWIDRWQERMPGIAVELVPLSVATQLDALRGGGADVALVRLPVDGAALHVIPLYDELPVVVCAADSHLTAADELTLADLAGEILIVPEDDVLAVHVPDAVAPAFAPPETTADAIATVAAGVGIVIVPMSLARLHHRKDADHRVLTDGPTSTVALAWPRDEASPLVDAFIGIVRGRTANSSRS</sequence>
<dbReference type="InterPro" id="IPR005119">
    <property type="entry name" value="LysR_subst-bd"/>
</dbReference>